<dbReference type="Proteomes" id="UP000237000">
    <property type="component" value="Unassembled WGS sequence"/>
</dbReference>
<accession>A0A2P5FRN1</accession>
<reference evidence="4" key="1">
    <citation type="submission" date="2016-06" db="EMBL/GenBank/DDBJ databases">
        <title>Parallel loss of symbiosis genes in relatives of nitrogen-fixing non-legume Parasponia.</title>
        <authorList>
            <person name="Van Velzen R."/>
            <person name="Holmer R."/>
            <person name="Bu F."/>
            <person name="Rutten L."/>
            <person name="Van Zeijl A."/>
            <person name="Liu W."/>
            <person name="Santuari L."/>
            <person name="Cao Q."/>
            <person name="Sharma T."/>
            <person name="Shen D."/>
            <person name="Roswanjaya Y."/>
            <person name="Wardhani T."/>
            <person name="Kalhor M.S."/>
            <person name="Jansen J."/>
            <person name="Van den Hoogen J."/>
            <person name="Gungor B."/>
            <person name="Hartog M."/>
            <person name="Hontelez J."/>
            <person name="Verver J."/>
            <person name="Yang W.-C."/>
            <person name="Schijlen E."/>
            <person name="Repin R."/>
            <person name="Schilthuizen M."/>
            <person name="Schranz E."/>
            <person name="Heidstra R."/>
            <person name="Miyata K."/>
            <person name="Fedorova E."/>
            <person name="Kohlen W."/>
            <person name="Bisseling T."/>
            <person name="Smit S."/>
            <person name="Geurts R."/>
        </authorList>
    </citation>
    <scope>NUCLEOTIDE SEQUENCE [LARGE SCALE GENOMIC DNA]</scope>
    <source>
        <strain evidence="4">cv. RG33-2</strain>
    </source>
</reference>
<dbReference type="PANTHER" id="PTHR46554">
    <property type="entry name" value="MEDIATOR OF RNA POLYMERASE II TRANSCRIPTION SUBUNIT 26A-RELATED"/>
    <property type="match status" value="1"/>
</dbReference>
<organism evidence="3 4">
    <name type="scientific">Trema orientale</name>
    <name type="common">Charcoal tree</name>
    <name type="synonym">Celtis orientalis</name>
    <dbReference type="NCBI Taxonomy" id="63057"/>
    <lineage>
        <taxon>Eukaryota</taxon>
        <taxon>Viridiplantae</taxon>
        <taxon>Streptophyta</taxon>
        <taxon>Embryophyta</taxon>
        <taxon>Tracheophyta</taxon>
        <taxon>Spermatophyta</taxon>
        <taxon>Magnoliopsida</taxon>
        <taxon>eudicotyledons</taxon>
        <taxon>Gunneridae</taxon>
        <taxon>Pentapetalae</taxon>
        <taxon>rosids</taxon>
        <taxon>fabids</taxon>
        <taxon>Rosales</taxon>
        <taxon>Cannabaceae</taxon>
        <taxon>Trema</taxon>
    </lineage>
</organism>
<feature type="region of interest" description="Disordered" evidence="2">
    <location>
        <begin position="156"/>
        <end position="179"/>
    </location>
</feature>
<dbReference type="EMBL" id="JXTC01000012">
    <property type="protein sequence ID" value="POO00478.1"/>
    <property type="molecule type" value="Genomic_DNA"/>
</dbReference>
<evidence type="ECO:0000313" key="3">
    <source>
        <dbReference type="EMBL" id="POO00478.1"/>
    </source>
</evidence>
<feature type="compositionally biased region" description="Basic and acidic residues" evidence="2">
    <location>
        <begin position="83"/>
        <end position="97"/>
    </location>
</feature>
<protein>
    <submittedName>
        <fullName evidence="3">Uncharacterized protein</fullName>
    </submittedName>
</protein>
<keyword evidence="1" id="KW-0175">Coiled coil</keyword>
<feature type="region of interest" description="Disordered" evidence="2">
    <location>
        <begin position="1"/>
        <end position="116"/>
    </location>
</feature>
<dbReference type="AlphaFoldDB" id="A0A2P5FRN1"/>
<name>A0A2P5FRN1_TREOI</name>
<sequence length="179" mass="20641">MVVSDPRNSGEFNKNRENGRKPSVENQNVAKRKQKSPSEVNVLPRESKNQQMKKQEAVIKPTRPSNTESGPGRPPKISNEQKASNDMKFEKKSDKPALQKRPFSVPQNKFKSSDEDAVQVKLEATKRKLQERYQQAENAKRQRTIQVMELHDLPKQGLVNRNPHLKPGNHNRHWGHGRR</sequence>
<gene>
    <name evidence="3" type="ORF">TorRG33x02_035520</name>
</gene>
<feature type="compositionally biased region" description="Basic and acidic residues" evidence="2">
    <location>
        <begin position="13"/>
        <end position="23"/>
    </location>
</feature>
<feature type="compositionally biased region" description="Basic residues" evidence="2">
    <location>
        <begin position="163"/>
        <end position="179"/>
    </location>
</feature>
<feature type="coiled-coil region" evidence="1">
    <location>
        <begin position="119"/>
        <end position="146"/>
    </location>
</feature>
<proteinExistence type="predicted"/>
<comment type="caution">
    <text evidence="3">The sequence shown here is derived from an EMBL/GenBank/DDBJ whole genome shotgun (WGS) entry which is preliminary data.</text>
</comment>
<keyword evidence="4" id="KW-1185">Reference proteome</keyword>
<dbReference type="InParanoid" id="A0A2P5FRN1"/>
<dbReference type="PANTHER" id="PTHR46554:SF2">
    <property type="entry name" value="TFIIS N-TERMINAL DOMAIN-CONTAINING PROTEIN"/>
    <property type="match status" value="1"/>
</dbReference>
<feature type="compositionally biased region" description="Basic and acidic residues" evidence="2">
    <location>
        <begin position="45"/>
        <end position="57"/>
    </location>
</feature>
<dbReference type="STRING" id="63057.A0A2P5FRN1"/>
<evidence type="ECO:0000256" key="1">
    <source>
        <dbReference type="SAM" id="Coils"/>
    </source>
</evidence>
<dbReference type="OrthoDB" id="44867at2759"/>
<evidence type="ECO:0000256" key="2">
    <source>
        <dbReference type="SAM" id="MobiDB-lite"/>
    </source>
</evidence>
<feature type="compositionally biased region" description="Polar residues" evidence="2">
    <location>
        <begin position="1"/>
        <end position="12"/>
    </location>
</feature>
<evidence type="ECO:0000313" key="4">
    <source>
        <dbReference type="Proteomes" id="UP000237000"/>
    </source>
</evidence>